<reference evidence="2 3" key="1">
    <citation type="submission" date="2014-05" db="EMBL/GenBank/DDBJ databases">
        <title>Whole genome shotgun sequence of Rhizobium rhizogenes NBRC 13257.</title>
        <authorList>
            <person name="Katano-Makiyama Y."/>
            <person name="Hosoyama A."/>
            <person name="Hashimoto M."/>
            <person name="Hosoyama Y."/>
            <person name="Noguchi M."/>
            <person name="Tsuchikane K."/>
            <person name="Kimura A."/>
            <person name="Ohji S."/>
            <person name="Ichikawa N."/>
            <person name="Yamazoe A."/>
            <person name="Fujita N."/>
        </authorList>
    </citation>
    <scope>NUCLEOTIDE SEQUENCE [LARGE SCALE GENOMIC DNA]</scope>
    <source>
        <strain evidence="2 3">NBRC 13257</strain>
    </source>
</reference>
<evidence type="ECO:0000256" key="1">
    <source>
        <dbReference type="SAM" id="MobiDB-lite"/>
    </source>
</evidence>
<sequence>MGQGKSVGPELLNDKEVARLKCAALAAGVRGDPSNIERAFQFSGYSLRAGLASSAEVDECYVHKPVAHASAEMTHAINGDAIASQQSSRTASPGPLSRITNGTYLVQPVAISVSTTKLPDDELPE</sequence>
<evidence type="ECO:0000313" key="3">
    <source>
        <dbReference type="Proteomes" id="UP000026941"/>
    </source>
</evidence>
<protein>
    <submittedName>
        <fullName evidence="2">Uncharacterized protein</fullName>
    </submittedName>
</protein>
<name>A0AA87U6T4_RHIRH</name>
<proteinExistence type="predicted"/>
<comment type="caution">
    <text evidence="2">The sequence shown here is derived from an EMBL/GenBank/DDBJ whole genome shotgun (WGS) entry which is preliminary data.</text>
</comment>
<feature type="region of interest" description="Disordered" evidence="1">
    <location>
        <begin position="80"/>
        <end position="100"/>
    </location>
</feature>
<evidence type="ECO:0000313" key="2">
    <source>
        <dbReference type="EMBL" id="GAJ95604.1"/>
    </source>
</evidence>
<gene>
    <name evidence="2" type="ORF">RRH01S_12_01610</name>
</gene>
<organism evidence="2 3">
    <name type="scientific">Rhizobium rhizogenes NBRC 13257</name>
    <dbReference type="NCBI Taxonomy" id="1220581"/>
    <lineage>
        <taxon>Bacteria</taxon>
        <taxon>Pseudomonadati</taxon>
        <taxon>Pseudomonadota</taxon>
        <taxon>Alphaproteobacteria</taxon>
        <taxon>Hyphomicrobiales</taxon>
        <taxon>Rhizobiaceae</taxon>
        <taxon>Rhizobium/Agrobacterium group</taxon>
        <taxon>Rhizobium</taxon>
    </lineage>
</organism>
<dbReference type="Proteomes" id="UP000026941">
    <property type="component" value="Unassembled WGS sequence"/>
</dbReference>
<dbReference type="EMBL" id="BAYX01000012">
    <property type="protein sequence ID" value="GAJ95604.1"/>
    <property type="molecule type" value="Genomic_DNA"/>
</dbReference>
<accession>A0AA87U6T4</accession>
<dbReference type="AlphaFoldDB" id="A0AA87U6T4"/>